<protein>
    <submittedName>
        <fullName evidence="1">Uncharacterized protein</fullName>
    </submittedName>
</protein>
<gene>
    <name evidence="1" type="ORF">FVEG_16110</name>
</gene>
<evidence type="ECO:0000313" key="1">
    <source>
        <dbReference type="EMBL" id="EWG47321.1"/>
    </source>
</evidence>
<dbReference type="AlphaFoldDB" id="W7M8I3"/>
<evidence type="ECO:0000313" key="2">
    <source>
        <dbReference type="Proteomes" id="UP000009096"/>
    </source>
</evidence>
<sequence>MTYKTYHDHTVDVRARKSKCVARHEFLDVAR</sequence>
<dbReference type="EMBL" id="DS022250">
    <property type="protein sequence ID" value="EWG47321.1"/>
    <property type="molecule type" value="Genomic_DNA"/>
</dbReference>
<dbReference type="Proteomes" id="UP000009096">
    <property type="component" value="Chromosome 8"/>
</dbReference>
<dbReference type="GeneID" id="30072986"/>
<reference evidence="1 2" key="1">
    <citation type="journal article" date="2010" name="Nature">
        <title>Comparative genomics reveals mobile pathogenicity chromosomes in Fusarium.</title>
        <authorList>
            <person name="Ma L.J."/>
            <person name="van der Does H.C."/>
            <person name="Borkovich K.A."/>
            <person name="Coleman J.J."/>
            <person name="Daboussi M.J."/>
            <person name="Di Pietro A."/>
            <person name="Dufresne M."/>
            <person name="Freitag M."/>
            <person name="Grabherr M."/>
            <person name="Henrissat B."/>
            <person name="Houterman P.M."/>
            <person name="Kang S."/>
            <person name="Shim W.B."/>
            <person name="Woloshuk C."/>
            <person name="Xie X."/>
            <person name="Xu J.R."/>
            <person name="Antoniw J."/>
            <person name="Baker S.E."/>
            <person name="Bluhm B.H."/>
            <person name="Breakspear A."/>
            <person name="Brown D.W."/>
            <person name="Butchko R.A."/>
            <person name="Chapman S."/>
            <person name="Coulson R."/>
            <person name="Coutinho P.M."/>
            <person name="Danchin E.G."/>
            <person name="Diener A."/>
            <person name="Gale L.R."/>
            <person name="Gardiner D.M."/>
            <person name="Goff S."/>
            <person name="Hammond-Kosack K.E."/>
            <person name="Hilburn K."/>
            <person name="Hua-Van A."/>
            <person name="Jonkers W."/>
            <person name="Kazan K."/>
            <person name="Kodira C.D."/>
            <person name="Koehrsen M."/>
            <person name="Kumar L."/>
            <person name="Lee Y.H."/>
            <person name="Li L."/>
            <person name="Manners J.M."/>
            <person name="Miranda-Saavedra D."/>
            <person name="Mukherjee M."/>
            <person name="Park G."/>
            <person name="Park J."/>
            <person name="Park S.Y."/>
            <person name="Proctor R.H."/>
            <person name="Regev A."/>
            <person name="Ruiz-Roldan M.C."/>
            <person name="Sain D."/>
            <person name="Sakthikumar S."/>
            <person name="Sykes S."/>
            <person name="Schwartz D.C."/>
            <person name="Turgeon B.G."/>
            <person name="Wapinski I."/>
            <person name="Yoder O."/>
            <person name="Young S."/>
            <person name="Zeng Q."/>
            <person name="Zhou S."/>
            <person name="Galagan J."/>
            <person name="Cuomo C.A."/>
            <person name="Kistler H.C."/>
            <person name="Rep M."/>
        </authorList>
    </citation>
    <scope>NUCLEOTIDE SEQUENCE [LARGE SCALE GENOMIC DNA]</scope>
    <source>
        <strain evidence="2">M3125 / FGSC 7600</strain>
    </source>
</reference>
<dbReference type="VEuPathDB" id="FungiDB:FVEG_16110"/>
<dbReference type="RefSeq" id="XP_018753512.1">
    <property type="nucleotide sequence ID" value="XM_018905351.1"/>
</dbReference>
<accession>W7M8I3</accession>
<proteinExistence type="predicted"/>
<dbReference type="EMBL" id="CM000585">
    <property type="protein sequence ID" value="EWG47321.1"/>
    <property type="molecule type" value="Genomic_DNA"/>
</dbReference>
<keyword evidence="2" id="KW-1185">Reference proteome</keyword>
<dbReference type="KEGG" id="fvr:FVEG_16110"/>
<organism evidence="1 2">
    <name type="scientific">Gibberella moniliformis (strain M3125 / FGSC 7600)</name>
    <name type="common">Maize ear and stalk rot fungus</name>
    <name type="synonym">Fusarium verticillioides</name>
    <dbReference type="NCBI Taxonomy" id="334819"/>
    <lineage>
        <taxon>Eukaryota</taxon>
        <taxon>Fungi</taxon>
        <taxon>Dikarya</taxon>
        <taxon>Ascomycota</taxon>
        <taxon>Pezizomycotina</taxon>
        <taxon>Sordariomycetes</taxon>
        <taxon>Hypocreomycetidae</taxon>
        <taxon>Hypocreales</taxon>
        <taxon>Nectriaceae</taxon>
        <taxon>Fusarium</taxon>
        <taxon>Fusarium fujikuroi species complex</taxon>
    </lineage>
</organism>
<name>W7M8I3_GIBM7</name>